<evidence type="ECO:0000313" key="2">
    <source>
        <dbReference type="EMBL" id="CCC52163.1"/>
    </source>
</evidence>
<dbReference type="VEuPathDB" id="TriTrypDB:TvY486_1012060"/>
<evidence type="ECO:0000256" key="1">
    <source>
        <dbReference type="SAM" id="Phobius"/>
    </source>
</evidence>
<keyword evidence="1" id="KW-0472">Membrane</keyword>
<sequence length="73" mass="8363">MVVKRAQPGYLLRLIVFGSELVIITAVKMLSFISLRAGVYEFHPHISWSCINFISLHHHLISLTRRATLSFEP</sequence>
<dbReference type="EMBL" id="HE573026">
    <property type="protein sequence ID" value="CCC52163.1"/>
    <property type="molecule type" value="Genomic_DNA"/>
</dbReference>
<proteinExistence type="predicted"/>
<organism evidence="2">
    <name type="scientific">Trypanosoma vivax (strain Y486)</name>
    <dbReference type="NCBI Taxonomy" id="1055687"/>
    <lineage>
        <taxon>Eukaryota</taxon>
        <taxon>Discoba</taxon>
        <taxon>Euglenozoa</taxon>
        <taxon>Kinetoplastea</taxon>
        <taxon>Metakinetoplastina</taxon>
        <taxon>Trypanosomatida</taxon>
        <taxon>Trypanosomatidae</taxon>
        <taxon>Trypanosoma</taxon>
        <taxon>Duttonella</taxon>
    </lineage>
</organism>
<accession>G0U401</accession>
<gene>
    <name evidence="2" type="ORF">TVY486_1012060</name>
</gene>
<reference evidence="2" key="1">
    <citation type="journal article" date="2012" name="Proc. Natl. Acad. Sci. U.S.A.">
        <title>Antigenic diversity is generated by distinct evolutionary mechanisms in African trypanosome species.</title>
        <authorList>
            <person name="Jackson A.P."/>
            <person name="Berry A."/>
            <person name="Aslett M."/>
            <person name="Allison H.C."/>
            <person name="Burton P."/>
            <person name="Vavrova-Anderson J."/>
            <person name="Brown R."/>
            <person name="Browne H."/>
            <person name="Corton N."/>
            <person name="Hauser H."/>
            <person name="Gamble J."/>
            <person name="Gilderthorp R."/>
            <person name="Marcello L."/>
            <person name="McQuillan J."/>
            <person name="Otto T.D."/>
            <person name="Quail M.A."/>
            <person name="Sanders M.J."/>
            <person name="van Tonder A."/>
            <person name="Ginger M.L."/>
            <person name="Field M.C."/>
            <person name="Barry J.D."/>
            <person name="Hertz-Fowler C."/>
            <person name="Berriman M."/>
        </authorList>
    </citation>
    <scope>NUCLEOTIDE SEQUENCE</scope>
    <source>
        <strain evidence="2">Y486</strain>
    </source>
</reference>
<keyword evidence="1" id="KW-0812">Transmembrane</keyword>
<feature type="transmembrane region" description="Helical" evidence="1">
    <location>
        <begin position="12"/>
        <end position="33"/>
    </location>
</feature>
<dbReference type="AlphaFoldDB" id="G0U401"/>
<name>G0U401_TRYVY</name>
<protein>
    <submittedName>
        <fullName evidence="2">Uncharacterized protein</fullName>
    </submittedName>
</protein>
<keyword evidence="1" id="KW-1133">Transmembrane helix</keyword>